<keyword evidence="4" id="KW-0804">Transcription</keyword>
<feature type="region of interest" description="Disordered" evidence="6">
    <location>
        <begin position="538"/>
        <end position="576"/>
    </location>
</feature>
<feature type="compositionally biased region" description="Low complexity" evidence="6">
    <location>
        <begin position="544"/>
        <end position="557"/>
    </location>
</feature>
<comment type="caution">
    <text evidence="8">The sequence shown here is derived from an EMBL/GenBank/DDBJ whole genome shotgun (WGS) entry which is preliminary data.</text>
</comment>
<dbReference type="InterPro" id="IPR050655">
    <property type="entry name" value="Plant_B3_domain"/>
</dbReference>
<keyword evidence="9" id="KW-1185">Reference proteome</keyword>
<dbReference type="AlphaFoldDB" id="A0AAD8WT13"/>
<dbReference type="SUPFAM" id="SSF101936">
    <property type="entry name" value="DNA-binding pseudobarrel domain"/>
    <property type="match status" value="1"/>
</dbReference>
<dbReference type="InterPro" id="IPR003340">
    <property type="entry name" value="B3_DNA-bd"/>
</dbReference>
<dbReference type="PANTHER" id="PTHR31920">
    <property type="entry name" value="B3 DOMAIN-CONTAINING"/>
    <property type="match status" value="1"/>
</dbReference>
<proteinExistence type="predicted"/>
<dbReference type="PROSITE" id="PS50863">
    <property type="entry name" value="B3"/>
    <property type="match status" value="1"/>
</dbReference>
<protein>
    <recommendedName>
        <fullName evidence="7">TF-B3 domain-containing protein</fullName>
    </recommendedName>
</protein>
<dbReference type="GO" id="GO:0005634">
    <property type="term" value="C:nucleus"/>
    <property type="evidence" value="ECO:0007669"/>
    <property type="project" value="UniProtKB-SubCell"/>
</dbReference>
<keyword evidence="5" id="KW-0539">Nucleus</keyword>
<evidence type="ECO:0000256" key="1">
    <source>
        <dbReference type="ARBA" id="ARBA00004123"/>
    </source>
</evidence>
<dbReference type="EMBL" id="JAUUTY010000002">
    <property type="protein sequence ID" value="KAK1679515.1"/>
    <property type="molecule type" value="Genomic_DNA"/>
</dbReference>
<keyword evidence="2" id="KW-0805">Transcription regulation</keyword>
<evidence type="ECO:0000256" key="5">
    <source>
        <dbReference type="ARBA" id="ARBA00023242"/>
    </source>
</evidence>
<dbReference type="InterPro" id="IPR015300">
    <property type="entry name" value="DNA-bd_pseudobarrel_sf"/>
</dbReference>
<dbReference type="Proteomes" id="UP001231189">
    <property type="component" value="Unassembled WGS sequence"/>
</dbReference>
<sequence length="576" mass="63762">MLQVNFAIKDKLKRTEKIILGSPAEVPGEGPAKKRRGRPAKVGHFHEEVGSDHFIRIIFKPTFGRLMIPKAFVKWFGEIPSNIIVTTNTRCNWRMTTRREGNDAFIDQGWTAFAVAHQLKVGQFLTFRKVSSFEYSVVIFDHTCTEVVSRCPYHGDDTRFSQFQLGTLPWDLVEVLASAGVSLSTCPGCPNGKAMVSRFRLLWFDEFFSPPHHRCRLHRRGHRHLAAAAADVPPPPATSGPPASGTAAMAADAPPTLSPAEMSSAIRDLTLAVSNLRTFLQAPYAPPPPSPLPAVPFAPPPPSTVAPQGLPIMQIRFPSSRSPLPTWIDTPTYTTAPPQPTVLQPPATTFGGFGGYTDPYAGSSMVPQYSPPATMGRHKGAYTASPHVQQPPRFTKLEFATYDGTVDPLNWLNHCDQIFRGRRTMASDCTWIASYHLRGAAQTWYYALEQDEGRMPSWERFRDLCLLRFGPPYDFADRFQTLACHAPGVMARQRAELFVGDLPDHIHVDVEMRDPQDLQTAMYYARAYEQRANAMQQAFPGSGAPTRPVPATATPTHPALPPLLQPPPRRHVPSGA</sequence>
<evidence type="ECO:0000256" key="4">
    <source>
        <dbReference type="ARBA" id="ARBA00023163"/>
    </source>
</evidence>
<organism evidence="8 9">
    <name type="scientific">Lolium multiflorum</name>
    <name type="common">Italian ryegrass</name>
    <name type="synonym">Lolium perenne subsp. multiflorum</name>
    <dbReference type="NCBI Taxonomy" id="4521"/>
    <lineage>
        <taxon>Eukaryota</taxon>
        <taxon>Viridiplantae</taxon>
        <taxon>Streptophyta</taxon>
        <taxon>Embryophyta</taxon>
        <taxon>Tracheophyta</taxon>
        <taxon>Spermatophyta</taxon>
        <taxon>Magnoliopsida</taxon>
        <taxon>Liliopsida</taxon>
        <taxon>Poales</taxon>
        <taxon>Poaceae</taxon>
        <taxon>BOP clade</taxon>
        <taxon>Pooideae</taxon>
        <taxon>Poodae</taxon>
        <taxon>Poeae</taxon>
        <taxon>Poeae Chloroplast Group 2 (Poeae type)</taxon>
        <taxon>Loliodinae</taxon>
        <taxon>Loliinae</taxon>
        <taxon>Lolium</taxon>
    </lineage>
</organism>
<evidence type="ECO:0000259" key="7">
    <source>
        <dbReference type="PROSITE" id="PS50863"/>
    </source>
</evidence>
<dbReference type="Gene3D" id="2.40.330.10">
    <property type="entry name" value="DNA-binding pseudobarrel domain"/>
    <property type="match status" value="1"/>
</dbReference>
<comment type="subcellular location">
    <subcellularLocation>
        <location evidence="1">Nucleus</location>
    </subcellularLocation>
</comment>
<dbReference type="PANTHER" id="PTHR31920:SF135">
    <property type="entry name" value="B3 DOMAIN-CONTAINING PROTEIN OS03G0621600-RELATED"/>
    <property type="match status" value="1"/>
</dbReference>
<evidence type="ECO:0000256" key="2">
    <source>
        <dbReference type="ARBA" id="ARBA00023015"/>
    </source>
</evidence>
<gene>
    <name evidence="8" type="ORF">QYE76_040363</name>
</gene>
<feature type="compositionally biased region" description="Pro residues" evidence="6">
    <location>
        <begin position="558"/>
        <end position="567"/>
    </location>
</feature>
<name>A0AAD8WT13_LOLMU</name>
<evidence type="ECO:0000256" key="6">
    <source>
        <dbReference type="SAM" id="MobiDB-lite"/>
    </source>
</evidence>
<dbReference type="Pfam" id="PF02362">
    <property type="entry name" value="B3"/>
    <property type="match status" value="1"/>
</dbReference>
<reference evidence="8" key="1">
    <citation type="submission" date="2023-07" db="EMBL/GenBank/DDBJ databases">
        <title>A chromosome-level genome assembly of Lolium multiflorum.</title>
        <authorList>
            <person name="Chen Y."/>
            <person name="Copetti D."/>
            <person name="Kolliker R."/>
            <person name="Studer B."/>
        </authorList>
    </citation>
    <scope>NUCLEOTIDE SEQUENCE</scope>
    <source>
        <strain evidence="8">02402/16</strain>
        <tissue evidence="8">Leaf</tissue>
    </source>
</reference>
<feature type="domain" description="TF-B3" evidence="7">
    <location>
        <begin position="51"/>
        <end position="143"/>
    </location>
</feature>
<dbReference type="GO" id="GO:0003677">
    <property type="term" value="F:DNA binding"/>
    <property type="evidence" value="ECO:0007669"/>
    <property type="project" value="UniProtKB-KW"/>
</dbReference>
<keyword evidence="3" id="KW-0238">DNA-binding</keyword>
<evidence type="ECO:0000313" key="9">
    <source>
        <dbReference type="Proteomes" id="UP001231189"/>
    </source>
</evidence>
<dbReference type="SMART" id="SM01019">
    <property type="entry name" value="B3"/>
    <property type="match status" value="1"/>
</dbReference>
<accession>A0AAD8WT13</accession>
<feature type="region of interest" description="Disordered" evidence="6">
    <location>
        <begin position="230"/>
        <end position="253"/>
    </location>
</feature>
<dbReference type="CDD" id="cd10017">
    <property type="entry name" value="B3_DNA"/>
    <property type="match status" value="1"/>
</dbReference>
<evidence type="ECO:0000313" key="8">
    <source>
        <dbReference type="EMBL" id="KAK1679515.1"/>
    </source>
</evidence>
<evidence type="ECO:0000256" key="3">
    <source>
        <dbReference type="ARBA" id="ARBA00023125"/>
    </source>
</evidence>